<dbReference type="InterPro" id="IPR016164">
    <property type="entry name" value="FAD-linked_Oxase-like_C"/>
</dbReference>
<comment type="caution">
    <text evidence="4">The sequence shown here is derived from an EMBL/GenBank/DDBJ whole genome shotgun (WGS) entry which is preliminary data.</text>
</comment>
<gene>
    <name evidence="4" type="ORF">CAL20_14380</name>
</gene>
<dbReference type="InterPro" id="IPR016166">
    <property type="entry name" value="FAD-bd_PCMH"/>
</dbReference>
<evidence type="ECO:0000256" key="2">
    <source>
        <dbReference type="ARBA" id="ARBA00022827"/>
    </source>
</evidence>
<keyword evidence="1" id="KW-0285">Flavoprotein</keyword>
<dbReference type="NCBIfam" id="NF008439">
    <property type="entry name" value="PRK11282.1"/>
    <property type="match status" value="1"/>
</dbReference>
<evidence type="ECO:0000259" key="3">
    <source>
        <dbReference type="PROSITE" id="PS51387"/>
    </source>
</evidence>
<dbReference type="InterPro" id="IPR036318">
    <property type="entry name" value="FAD-bd_PCMH-like_sf"/>
</dbReference>
<keyword evidence="5" id="KW-1185">Reference proteome</keyword>
<proteinExistence type="predicted"/>
<dbReference type="EMBL" id="NEVQ01000013">
    <property type="protein sequence ID" value="OZI56596.1"/>
    <property type="molecule type" value="Genomic_DNA"/>
</dbReference>
<evidence type="ECO:0000256" key="1">
    <source>
        <dbReference type="ARBA" id="ARBA00022630"/>
    </source>
</evidence>
<dbReference type="Pfam" id="PF01565">
    <property type="entry name" value="FAD_binding_4"/>
    <property type="match status" value="1"/>
</dbReference>
<reference evidence="4 5" key="1">
    <citation type="submission" date="2017-05" db="EMBL/GenBank/DDBJ databases">
        <title>Complete and WGS of Bordetella genogroups.</title>
        <authorList>
            <person name="Spilker T."/>
            <person name="LiPuma J."/>
        </authorList>
    </citation>
    <scope>NUCLEOTIDE SEQUENCE [LARGE SCALE GENOMIC DNA]</scope>
    <source>
        <strain evidence="4 5">AU9919</strain>
    </source>
</reference>
<dbReference type="Proteomes" id="UP000216885">
    <property type="component" value="Unassembled WGS sequence"/>
</dbReference>
<dbReference type="GO" id="GO:0071949">
    <property type="term" value="F:FAD binding"/>
    <property type="evidence" value="ECO:0007669"/>
    <property type="project" value="InterPro"/>
</dbReference>
<dbReference type="GO" id="GO:0003824">
    <property type="term" value="F:catalytic activity"/>
    <property type="evidence" value="ECO:0007669"/>
    <property type="project" value="InterPro"/>
</dbReference>
<organism evidence="4 5">
    <name type="scientific">Bordetella genomosp. 4</name>
    <dbReference type="NCBI Taxonomy" id="463044"/>
    <lineage>
        <taxon>Bacteria</taxon>
        <taxon>Pseudomonadati</taxon>
        <taxon>Pseudomonadota</taxon>
        <taxon>Betaproteobacteria</taxon>
        <taxon>Burkholderiales</taxon>
        <taxon>Alcaligenaceae</taxon>
        <taxon>Bordetella</taxon>
    </lineage>
</organism>
<dbReference type="InterPro" id="IPR016169">
    <property type="entry name" value="FAD-bd_PCMH_sub2"/>
</dbReference>
<name>A0A261U3Q9_9BORD</name>
<protein>
    <submittedName>
        <fullName evidence="4">Glycolate oxidase subunit GlcE</fullName>
    </submittedName>
</protein>
<dbReference type="SUPFAM" id="SSF55103">
    <property type="entry name" value="FAD-linked oxidases, C-terminal domain"/>
    <property type="match status" value="1"/>
</dbReference>
<dbReference type="Gene3D" id="3.30.465.10">
    <property type="match status" value="1"/>
</dbReference>
<dbReference type="PANTHER" id="PTHR11748:SF103">
    <property type="entry name" value="GLYCOLATE OXIDASE SUBUNIT GLCE"/>
    <property type="match status" value="1"/>
</dbReference>
<dbReference type="OrthoDB" id="9811557at2"/>
<feature type="domain" description="FAD-binding PCMH-type" evidence="3">
    <location>
        <begin position="1"/>
        <end position="176"/>
    </location>
</feature>
<dbReference type="PROSITE" id="PS51387">
    <property type="entry name" value="FAD_PCMH"/>
    <property type="match status" value="1"/>
</dbReference>
<dbReference type="PANTHER" id="PTHR11748">
    <property type="entry name" value="D-LACTATE DEHYDROGENASE"/>
    <property type="match status" value="1"/>
</dbReference>
<dbReference type="AlphaFoldDB" id="A0A261U3Q9"/>
<dbReference type="RefSeq" id="WP_094821804.1">
    <property type="nucleotide sequence ID" value="NZ_NEVO01000008.1"/>
</dbReference>
<keyword evidence="2" id="KW-0274">FAD</keyword>
<dbReference type="InterPro" id="IPR006094">
    <property type="entry name" value="Oxid_FAD_bind_N"/>
</dbReference>
<accession>A0A261U3Q9</accession>
<sequence>MEFVLSELCDQVMTAHAGHKPLFVCGGGSKSFYGNHRPVTPQDGHCLLDMTAYNGIINYQPSELVVTVRAGTPLAMLEAELAEHGQMLAFEPPHFSPTATVGGCVAAGLAGPRRMTAGSVRDFVLGARLLDSQGRLLSFGGEVMKNVAGYDVSRLLAGSLGIFGAIVDVSLKVLPKPFEECSLRFEATQQEALTYFAQWRSQPLAISATSWSPADGYDAGTAQADHGAEAAIGADAADMANAARTANTAGYVTVRLSGAPPAIRAAKASIGGDELDAEQAHLWWTSLREQVHPFFKSDRPLWRVALPPTTPAQDFGVPTLVEWGGGQRWLSGNLDAQAVRARAEQLGGHATLFRSAGSAIPADGVFHPLSSGVAAITRRLKQELDPAGLFNPGRLVLEL</sequence>
<dbReference type="SUPFAM" id="SSF56176">
    <property type="entry name" value="FAD-binding/transporter-associated domain-like"/>
    <property type="match status" value="1"/>
</dbReference>
<evidence type="ECO:0000313" key="4">
    <source>
        <dbReference type="EMBL" id="OZI56596.1"/>
    </source>
</evidence>
<evidence type="ECO:0000313" key="5">
    <source>
        <dbReference type="Proteomes" id="UP000216885"/>
    </source>
</evidence>